<gene>
    <name evidence="4" type="primary">RPL33B</name>
    <name evidence="4" type="ORF">IWQ62_003642</name>
</gene>
<proteinExistence type="inferred from homology"/>
<dbReference type="PANTHER" id="PTHR10902">
    <property type="entry name" value="60S RIBOSOMAL PROTEIN L35A"/>
    <property type="match status" value="1"/>
</dbReference>
<dbReference type="Pfam" id="PF01247">
    <property type="entry name" value="Ribosomal_L35Ae"/>
    <property type="match status" value="1"/>
</dbReference>
<dbReference type="HAMAP" id="MF_00573">
    <property type="entry name" value="Ribosomal_eL33"/>
    <property type="match status" value="1"/>
</dbReference>
<keyword evidence="3" id="KW-0687">Ribonucleoprotein</keyword>
<comment type="similarity">
    <text evidence="1">Belongs to the eukaryotic ribosomal protein eL33 family.</text>
</comment>
<keyword evidence="2 4" id="KW-0689">Ribosomal protein</keyword>
<protein>
    <submittedName>
        <fullName evidence="4">60S ribosomal protein L33B</fullName>
    </submittedName>
</protein>
<dbReference type="GO" id="GO:0003735">
    <property type="term" value="F:structural constituent of ribosome"/>
    <property type="evidence" value="ECO:0007669"/>
    <property type="project" value="InterPro"/>
</dbReference>
<name>A0A9W8ATS0_9FUNG</name>
<dbReference type="Proteomes" id="UP001150925">
    <property type="component" value="Unassembled WGS sequence"/>
</dbReference>
<dbReference type="InterPro" id="IPR038661">
    <property type="entry name" value="Ribosomal_eL33_sf"/>
</dbReference>
<dbReference type="GO" id="GO:0006412">
    <property type="term" value="P:translation"/>
    <property type="evidence" value="ECO:0007669"/>
    <property type="project" value="InterPro"/>
</dbReference>
<dbReference type="OrthoDB" id="1166329at2759"/>
<dbReference type="GO" id="GO:1990904">
    <property type="term" value="C:ribonucleoprotein complex"/>
    <property type="evidence" value="ECO:0007669"/>
    <property type="project" value="UniProtKB-KW"/>
</dbReference>
<evidence type="ECO:0000256" key="1">
    <source>
        <dbReference type="ARBA" id="ARBA00009269"/>
    </source>
</evidence>
<sequence length="107" mass="12150">MGKPVRLYTRARVLGYKRSRHIQSPDTSLLKLENVATKEETGFYLGKRVAYIYRAKRVIKGSNVRVVWGRITRSHGNSGVVRAKFAKNLPPKSFGSIIRVMLYPSSI</sequence>
<evidence type="ECO:0000256" key="2">
    <source>
        <dbReference type="ARBA" id="ARBA00022980"/>
    </source>
</evidence>
<evidence type="ECO:0000256" key="3">
    <source>
        <dbReference type="ARBA" id="ARBA00023274"/>
    </source>
</evidence>
<dbReference type="Gene3D" id="2.40.10.190">
    <property type="entry name" value="translation elongation factor selb, chain A, domain 4"/>
    <property type="match status" value="1"/>
</dbReference>
<accession>A0A9W8ATS0</accession>
<dbReference type="EMBL" id="JANBPY010001017">
    <property type="protein sequence ID" value="KAJ1962101.1"/>
    <property type="molecule type" value="Genomic_DNA"/>
</dbReference>
<dbReference type="GO" id="GO:0005840">
    <property type="term" value="C:ribosome"/>
    <property type="evidence" value="ECO:0007669"/>
    <property type="project" value="UniProtKB-KW"/>
</dbReference>
<dbReference type="SUPFAM" id="SSF50447">
    <property type="entry name" value="Translation proteins"/>
    <property type="match status" value="1"/>
</dbReference>
<evidence type="ECO:0000313" key="5">
    <source>
        <dbReference type="Proteomes" id="UP001150925"/>
    </source>
</evidence>
<dbReference type="InterPro" id="IPR009000">
    <property type="entry name" value="Transl_B-barrel_sf"/>
</dbReference>
<evidence type="ECO:0000313" key="4">
    <source>
        <dbReference type="EMBL" id="KAJ1962101.1"/>
    </source>
</evidence>
<organism evidence="4 5">
    <name type="scientific">Dispira parvispora</name>
    <dbReference type="NCBI Taxonomy" id="1520584"/>
    <lineage>
        <taxon>Eukaryota</taxon>
        <taxon>Fungi</taxon>
        <taxon>Fungi incertae sedis</taxon>
        <taxon>Zoopagomycota</taxon>
        <taxon>Kickxellomycotina</taxon>
        <taxon>Dimargaritomycetes</taxon>
        <taxon>Dimargaritales</taxon>
        <taxon>Dimargaritaceae</taxon>
        <taxon>Dispira</taxon>
    </lineage>
</organism>
<comment type="caution">
    <text evidence="4">The sequence shown here is derived from an EMBL/GenBank/DDBJ whole genome shotgun (WGS) entry which is preliminary data.</text>
</comment>
<reference evidence="4" key="1">
    <citation type="submission" date="2022-07" db="EMBL/GenBank/DDBJ databases">
        <title>Phylogenomic reconstructions and comparative analyses of Kickxellomycotina fungi.</title>
        <authorList>
            <person name="Reynolds N.K."/>
            <person name="Stajich J.E."/>
            <person name="Barry K."/>
            <person name="Grigoriev I.V."/>
            <person name="Crous P."/>
            <person name="Smith M.E."/>
        </authorList>
    </citation>
    <scope>NUCLEOTIDE SEQUENCE</scope>
    <source>
        <strain evidence="4">RSA 1196</strain>
    </source>
</reference>
<keyword evidence="5" id="KW-1185">Reference proteome</keyword>
<dbReference type="InterPro" id="IPR001780">
    <property type="entry name" value="Ribosomal_eL33"/>
</dbReference>
<dbReference type="AlphaFoldDB" id="A0A9W8ATS0"/>
<dbReference type="FunFam" id="2.40.10.190:FF:000001">
    <property type="entry name" value="60S ribosomal protein L35a"/>
    <property type="match status" value="1"/>
</dbReference>